<proteinExistence type="predicted"/>
<evidence type="ECO:0000313" key="3">
    <source>
        <dbReference type="EMBL" id="CAI3980051.1"/>
    </source>
</evidence>
<evidence type="ECO:0000256" key="1">
    <source>
        <dbReference type="SAM" id="MobiDB-lite"/>
    </source>
</evidence>
<dbReference type="EMBL" id="CAMXCT010000534">
    <property type="protein sequence ID" value="CAI3980051.1"/>
    <property type="molecule type" value="Genomic_DNA"/>
</dbReference>
<keyword evidence="5" id="KW-1185">Reference proteome</keyword>
<evidence type="ECO:0000256" key="2">
    <source>
        <dbReference type="SAM" id="Phobius"/>
    </source>
</evidence>
<feature type="region of interest" description="Disordered" evidence="1">
    <location>
        <begin position="133"/>
        <end position="157"/>
    </location>
</feature>
<comment type="caution">
    <text evidence="3">The sequence shown here is derived from an EMBL/GenBank/DDBJ whole genome shotgun (WGS) entry which is preliminary data.</text>
</comment>
<dbReference type="EMBL" id="CAMXCT020000534">
    <property type="protein sequence ID" value="CAL1133426.1"/>
    <property type="molecule type" value="Genomic_DNA"/>
</dbReference>
<reference evidence="3" key="1">
    <citation type="submission" date="2022-10" db="EMBL/GenBank/DDBJ databases">
        <authorList>
            <person name="Chen Y."/>
            <person name="Dougan E. K."/>
            <person name="Chan C."/>
            <person name="Rhodes N."/>
            <person name="Thang M."/>
        </authorList>
    </citation>
    <scope>NUCLEOTIDE SEQUENCE</scope>
</reference>
<dbReference type="Proteomes" id="UP001152797">
    <property type="component" value="Unassembled WGS sequence"/>
</dbReference>
<name>A0A9P1BXI6_9DINO</name>
<feature type="transmembrane region" description="Helical" evidence="2">
    <location>
        <begin position="104"/>
        <end position="128"/>
    </location>
</feature>
<evidence type="ECO:0000313" key="5">
    <source>
        <dbReference type="Proteomes" id="UP001152797"/>
    </source>
</evidence>
<keyword evidence="2" id="KW-0472">Membrane</keyword>
<accession>A0A9P1BXI6</accession>
<sequence length="157" mass="16946">MKGGLTLEGWCEEALGQWKRKLGPDGEVKIERESPSVVSCVLSLLLTVVLLCATAAAFVDYPLTDTMQDWWSTPQSGARTPDGAPVLATDANTADEVEAPRGGVLMLVLGGITTLQLIVLILAMNFCVQDKPEEGKMEEEGQIARKPTSKEEELRSS</sequence>
<reference evidence="4 5" key="2">
    <citation type="submission" date="2024-05" db="EMBL/GenBank/DDBJ databases">
        <authorList>
            <person name="Chen Y."/>
            <person name="Shah S."/>
            <person name="Dougan E. K."/>
            <person name="Thang M."/>
            <person name="Chan C."/>
        </authorList>
    </citation>
    <scope>NUCLEOTIDE SEQUENCE [LARGE SCALE GENOMIC DNA]</scope>
</reference>
<dbReference type="AlphaFoldDB" id="A0A9P1BXI6"/>
<feature type="transmembrane region" description="Helical" evidence="2">
    <location>
        <begin position="37"/>
        <end position="59"/>
    </location>
</feature>
<keyword evidence="2" id="KW-0812">Transmembrane</keyword>
<evidence type="ECO:0000313" key="4">
    <source>
        <dbReference type="EMBL" id="CAL4767363.1"/>
    </source>
</evidence>
<dbReference type="EMBL" id="CAMXCT030000534">
    <property type="protein sequence ID" value="CAL4767363.1"/>
    <property type="molecule type" value="Genomic_DNA"/>
</dbReference>
<organism evidence="3">
    <name type="scientific">Cladocopium goreaui</name>
    <dbReference type="NCBI Taxonomy" id="2562237"/>
    <lineage>
        <taxon>Eukaryota</taxon>
        <taxon>Sar</taxon>
        <taxon>Alveolata</taxon>
        <taxon>Dinophyceae</taxon>
        <taxon>Suessiales</taxon>
        <taxon>Symbiodiniaceae</taxon>
        <taxon>Cladocopium</taxon>
    </lineage>
</organism>
<gene>
    <name evidence="3" type="ORF">C1SCF055_LOCUS7959</name>
</gene>
<keyword evidence="2" id="KW-1133">Transmembrane helix</keyword>
<protein>
    <submittedName>
        <fullName evidence="3">Uncharacterized protein</fullName>
    </submittedName>
</protein>